<dbReference type="AlphaFoldDB" id="A0A4Z2H6D1"/>
<evidence type="ECO:0000313" key="2">
    <source>
        <dbReference type="Proteomes" id="UP000314294"/>
    </source>
</evidence>
<accession>A0A4Z2H6D1</accession>
<evidence type="ECO:0000313" key="1">
    <source>
        <dbReference type="EMBL" id="TNN61369.1"/>
    </source>
</evidence>
<comment type="caution">
    <text evidence="1">The sequence shown here is derived from an EMBL/GenBank/DDBJ whole genome shotgun (WGS) entry which is preliminary data.</text>
</comment>
<protein>
    <submittedName>
        <fullName evidence="1">Uncharacterized protein</fullName>
    </submittedName>
</protein>
<dbReference type="Proteomes" id="UP000314294">
    <property type="component" value="Unassembled WGS sequence"/>
</dbReference>
<keyword evidence="2" id="KW-1185">Reference proteome</keyword>
<proteinExistence type="predicted"/>
<name>A0A4Z2H6D1_9TELE</name>
<organism evidence="1 2">
    <name type="scientific">Liparis tanakae</name>
    <name type="common">Tanaka's snailfish</name>
    <dbReference type="NCBI Taxonomy" id="230148"/>
    <lineage>
        <taxon>Eukaryota</taxon>
        <taxon>Metazoa</taxon>
        <taxon>Chordata</taxon>
        <taxon>Craniata</taxon>
        <taxon>Vertebrata</taxon>
        <taxon>Euteleostomi</taxon>
        <taxon>Actinopterygii</taxon>
        <taxon>Neopterygii</taxon>
        <taxon>Teleostei</taxon>
        <taxon>Neoteleostei</taxon>
        <taxon>Acanthomorphata</taxon>
        <taxon>Eupercaria</taxon>
        <taxon>Perciformes</taxon>
        <taxon>Cottioidei</taxon>
        <taxon>Cottales</taxon>
        <taxon>Liparidae</taxon>
        <taxon>Liparis</taxon>
    </lineage>
</organism>
<dbReference type="EMBL" id="SRLO01000316">
    <property type="protein sequence ID" value="TNN61369.1"/>
    <property type="molecule type" value="Genomic_DNA"/>
</dbReference>
<gene>
    <name evidence="1" type="ORF">EYF80_028386</name>
</gene>
<sequence>MHHTSDPACTTPVTQHAPYRGRRASKELFNEVHSCPSDLWRCPGPESCARGCGLSLHDVVCPSMQDVVCPSRMWSVPPGRGLSLQDVVCLCRTWYSSEYTTTSTRSLNAHYALSGASYSTLNTSLTVFMWTEANLMNLTPPRREDERKEEELRTMERALYSWKPENP</sequence>
<reference evidence="1 2" key="1">
    <citation type="submission" date="2019-03" db="EMBL/GenBank/DDBJ databases">
        <title>First draft genome of Liparis tanakae, snailfish: a comprehensive survey of snailfish specific genes.</title>
        <authorList>
            <person name="Kim W."/>
            <person name="Song I."/>
            <person name="Jeong J.-H."/>
            <person name="Kim D."/>
            <person name="Kim S."/>
            <person name="Ryu S."/>
            <person name="Song J.Y."/>
            <person name="Lee S.K."/>
        </authorList>
    </citation>
    <scope>NUCLEOTIDE SEQUENCE [LARGE SCALE GENOMIC DNA]</scope>
    <source>
        <tissue evidence="1">Muscle</tissue>
    </source>
</reference>